<organism evidence="9 11">
    <name type="scientific">Didymodactylos carnosus</name>
    <dbReference type="NCBI Taxonomy" id="1234261"/>
    <lineage>
        <taxon>Eukaryota</taxon>
        <taxon>Metazoa</taxon>
        <taxon>Spiralia</taxon>
        <taxon>Gnathifera</taxon>
        <taxon>Rotifera</taxon>
        <taxon>Eurotatoria</taxon>
        <taxon>Bdelloidea</taxon>
        <taxon>Philodinida</taxon>
        <taxon>Philodinidae</taxon>
        <taxon>Didymodactylos</taxon>
    </lineage>
</organism>
<keyword evidence="6" id="KW-0472">Membrane</keyword>
<dbReference type="GO" id="GO:0031965">
    <property type="term" value="C:nuclear membrane"/>
    <property type="evidence" value="ECO:0007669"/>
    <property type="project" value="UniProtKB-SubCell"/>
</dbReference>
<name>A0A815XG63_9BILA</name>
<evidence type="ECO:0000256" key="1">
    <source>
        <dbReference type="ARBA" id="ARBA00004126"/>
    </source>
</evidence>
<dbReference type="Pfam" id="PF06399">
    <property type="entry name" value="GFRP"/>
    <property type="match status" value="1"/>
</dbReference>
<gene>
    <name evidence="9" type="ORF">GPM918_LOCUS39549</name>
    <name evidence="10" type="ORF">SRO942_LOCUS40432</name>
</gene>
<dbReference type="SUPFAM" id="SSF69761">
    <property type="entry name" value="GTP cyclohydrolase I feedback regulatory protein, GFRP"/>
    <property type="match status" value="1"/>
</dbReference>
<protein>
    <recommendedName>
        <fullName evidence="4">GTP cyclohydrolase 1 feedback regulatory protein</fullName>
    </recommendedName>
    <alternativeName>
        <fullName evidence="8">GTP cyclohydrolase I feedback regulatory protein</fullName>
    </alternativeName>
</protein>
<keyword evidence="11" id="KW-1185">Reference proteome</keyword>
<evidence type="ECO:0000313" key="9">
    <source>
        <dbReference type="EMBL" id="CAF1557199.1"/>
    </source>
</evidence>
<evidence type="ECO:0000256" key="3">
    <source>
        <dbReference type="ARBA" id="ARBA00007605"/>
    </source>
</evidence>
<dbReference type="PANTHER" id="PTHR16852:SF2">
    <property type="entry name" value="GTP CYCLOHYDROLASE 1 FEEDBACK REGULATORY PROTEIN"/>
    <property type="match status" value="1"/>
</dbReference>
<dbReference type="GO" id="GO:0005829">
    <property type="term" value="C:cytosol"/>
    <property type="evidence" value="ECO:0007669"/>
    <property type="project" value="UniProtKB-SubCell"/>
</dbReference>
<evidence type="ECO:0000256" key="5">
    <source>
        <dbReference type="ARBA" id="ARBA00022490"/>
    </source>
</evidence>
<dbReference type="Proteomes" id="UP000663829">
    <property type="component" value="Unassembled WGS sequence"/>
</dbReference>
<dbReference type="OrthoDB" id="64291at2759"/>
<dbReference type="EMBL" id="CAJNOQ010027895">
    <property type="protein sequence ID" value="CAF1557199.1"/>
    <property type="molecule type" value="Genomic_DNA"/>
</dbReference>
<dbReference type="EMBL" id="CAJOBC010093617">
    <property type="protein sequence ID" value="CAF4418453.1"/>
    <property type="molecule type" value="Genomic_DNA"/>
</dbReference>
<dbReference type="InterPro" id="IPR009112">
    <property type="entry name" value="GTP_CycHdrlase_I_reg"/>
</dbReference>
<evidence type="ECO:0000256" key="6">
    <source>
        <dbReference type="ARBA" id="ARBA00023136"/>
    </source>
</evidence>
<dbReference type="InterPro" id="IPR036717">
    <property type="entry name" value="GFRP_sf"/>
</dbReference>
<keyword evidence="5" id="KW-0963">Cytoplasm</keyword>
<reference evidence="9" key="1">
    <citation type="submission" date="2021-02" db="EMBL/GenBank/DDBJ databases">
        <authorList>
            <person name="Nowell W R."/>
        </authorList>
    </citation>
    <scope>NUCLEOTIDE SEQUENCE</scope>
</reference>
<dbReference type="Proteomes" id="UP000681722">
    <property type="component" value="Unassembled WGS sequence"/>
</dbReference>
<comment type="caution">
    <text evidence="9">The sequence shown here is derived from an EMBL/GenBank/DDBJ whole genome shotgun (WGS) entry which is preliminary data.</text>
</comment>
<dbReference type="GO" id="GO:0009890">
    <property type="term" value="P:negative regulation of biosynthetic process"/>
    <property type="evidence" value="ECO:0007669"/>
    <property type="project" value="InterPro"/>
</dbReference>
<dbReference type="PANTHER" id="PTHR16852">
    <property type="entry name" value="GTP CYCLOHYDROLASE 1 FEEDBACK REGULATORY PROTEIN"/>
    <property type="match status" value="1"/>
</dbReference>
<comment type="subcellular location">
    <subcellularLocation>
        <location evidence="2">Cytoplasm</location>
        <location evidence="2">Cytosol</location>
    </subcellularLocation>
    <subcellularLocation>
        <location evidence="1">Nucleus membrane</location>
    </subcellularLocation>
</comment>
<dbReference type="Gene3D" id="3.30.1410.10">
    <property type="entry name" value="GTP cyclohydrolase I feedback regulatory protein GFRP"/>
    <property type="match status" value="1"/>
</dbReference>
<evidence type="ECO:0000256" key="7">
    <source>
        <dbReference type="ARBA" id="ARBA00023242"/>
    </source>
</evidence>
<accession>A0A815XG63</accession>
<keyword evidence="7" id="KW-0539">Nucleus</keyword>
<comment type="similarity">
    <text evidence="3">Belongs to the GFRP family.</text>
</comment>
<sequence length="117" mass="13045">MLLIMPHLLISTKIRLEPGPTIVGDERTDPEIMDYLDATLFHEKGNNFSEYRTSDCARIVLDKLEKIGYRAVAMTGIGQTCIWLLHKEVGDNETRLVGDNGTRLVGDNGVEIENGKS</sequence>
<evidence type="ECO:0000256" key="2">
    <source>
        <dbReference type="ARBA" id="ARBA00004514"/>
    </source>
</evidence>
<dbReference type="AlphaFoldDB" id="A0A815XG63"/>
<dbReference type="GO" id="GO:0044549">
    <property type="term" value="F:GTP cyclohydrolase binding"/>
    <property type="evidence" value="ECO:0007669"/>
    <property type="project" value="TreeGrafter"/>
</dbReference>
<dbReference type="FunFam" id="3.30.1410.10:FF:000001">
    <property type="entry name" value="GTP cyclohydrolase 1 feedback regulatory protein"/>
    <property type="match status" value="1"/>
</dbReference>
<evidence type="ECO:0000256" key="4">
    <source>
        <dbReference type="ARBA" id="ARBA00020099"/>
    </source>
</evidence>
<evidence type="ECO:0000313" key="11">
    <source>
        <dbReference type="Proteomes" id="UP000663829"/>
    </source>
</evidence>
<proteinExistence type="inferred from homology"/>
<evidence type="ECO:0000256" key="8">
    <source>
        <dbReference type="ARBA" id="ARBA00032599"/>
    </source>
</evidence>
<evidence type="ECO:0000313" key="10">
    <source>
        <dbReference type="EMBL" id="CAF4418453.1"/>
    </source>
</evidence>